<reference evidence="2 3" key="1">
    <citation type="journal article" date="2014" name="BMC Microbiol.">
        <title>The oxygen-independent metabolism of cyclic monoterpenes in Castellaniella defragrans 65Phen.</title>
        <authorList>
            <person name="Petasch J."/>
            <person name="Disch E.M."/>
            <person name="Markert S."/>
            <person name="Becher D."/>
            <person name="Schweder T."/>
            <person name="Huttel B."/>
            <person name="Reinhardt R."/>
            <person name="Harder J."/>
        </authorList>
    </citation>
    <scope>NUCLEOTIDE SEQUENCE [LARGE SCALE GENOMIC DNA]</scope>
    <source>
        <strain evidence="2">65Phen</strain>
    </source>
</reference>
<dbReference type="PANTHER" id="PTHR13696">
    <property type="entry name" value="P-LOOP CONTAINING NUCLEOSIDE TRIPHOSPHATE HYDROLASE"/>
    <property type="match status" value="1"/>
</dbReference>
<dbReference type="PATRIC" id="fig|1437824.5.peg.3582"/>
<dbReference type="OrthoDB" id="8950613at2"/>
<organism evidence="2 3">
    <name type="scientific">Castellaniella defragrans (strain DSM 12143 / CCUG 39792 / 65Phen)</name>
    <name type="common">Alcaligenes defragrans</name>
    <dbReference type="NCBI Taxonomy" id="1437824"/>
    <lineage>
        <taxon>Bacteria</taxon>
        <taxon>Pseudomonadati</taxon>
        <taxon>Pseudomonadota</taxon>
        <taxon>Betaproteobacteria</taxon>
        <taxon>Burkholderiales</taxon>
        <taxon>Alcaligenaceae</taxon>
        <taxon>Castellaniella</taxon>
    </lineage>
</organism>
<name>W8X5Z5_CASD6</name>
<dbReference type="RefSeq" id="WP_043685224.1">
    <property type="nucleotide sequence ID" value="NZ_HG916765.1"/>
</dbReference>
<accession>W8X5Z5</accession>
<dbReference type="Pfam" id="PF13614">
    <property type="entry name" value="AAA_31"/>
    <property type="match status" value="1"/>
</dbReference>
<dbReference type="InterPro" id="IPR027417">
    <property type="entry name" value="P-loop_NTPase"/>
</dbReference>
<protein>
    <submittedName>
        <fullName evidence="2">Phage regulatory protein cII</fullName>
    </submittedName>
</protein>
<feature type="domain" description="AAA" evidence="1">
    <location>
        <begin position="4"/>
        <end position="202"/>
    </location>
</feature>
<evidence type="ECO:0000313" key="2">
    <source>
        <dbReference type="EMBL" id="CDM26062.1"/>
    </source>
</evidence>
<dbReference type="Proteomes" id="UP000019805">
    <property type="component" value="Chromosome"/>
</dbReference>
<evidence type="ECO:0000313" key="3">
    <source>
        <dbReference type="Proteomes" id="UP000019805"/>
    </source>
</evidence>
<dbReference type="InterPro" id="IPR025669">
    <property type="entry name" value="AAA_dom"/>
</dbReference>
<dbReference type="STRING" id="1437824.BN940_18161"/>
<dbReference type="InterPro" id="IPR050678">
    <property type="entry name" value="DNA_Partitioning_ATPase"/>
</dbReference>
<dbReference type="AlphaFoldDB" id="W8X5Z5"/>
<dbReference type="KEGG" id="cdn:BN940_18161"/>
<dbReference type="SUPFAM" id="SSF52540">
    <property type="entry name" value="P-loop containing nucleoside triphosphate hydrolases"/>
    <property type="match status" value="1"/>
</dbReference>
<proteinExistence type="predicted"/>
<keyword evidence="3" id="KW-1185">Reference proteome</keyword>
<evidence type="ECO:0000259" key="1">
    <source>
        <dbReference type="Pfam" id="PF13614"/>
    </source>
</evidence>
<gene>
    <name evidence="2" type="ORF">BN940_18161</name>
</gene>
<dbReference type="eggNOG" id="COG1192">
    <property type="taxonomic scope" value="Bacteria"/>
</dbReference>
<dbReference type="CDD" id="cd02042">
    <property type="entry name" value="ParAB_family"/>
    <property type="match status" value="1"/>
</dbReference>
<dbReference type="Gene3D" id="3.40.50.300">
    <property type="entry name" value="P-loop containing nucleotide triphosphate hydrolases"/>
    <property type="match status" value="1"/>
</dbReference>
<dbReference type="EMBL" id="HG916765">
    <property type="protein sequence ID" value="CDM26062.1"/>
    <property type="molecule type" value="Genomic_DNA"/>
</dbReference>
<dbReference type="PANTHER" id="PTHR13696:SF99">
    <property type="entry name" value="COBYRINIC ACID AC-DIAMIDE SYNTHASE"/>
    <property type="match status" value="1"/>
</dbReference>
<sequence>MTPVLTFFNNKGGVGKTSLIYHLAWTYAGQGKRVVAADLDPQANLTAAFLDEDRIEKIWDRKTAGATIYECVKPLAGVGDIARPRLQRITPDLHLMPGDVALSSYEDLLSTEWPNSMGDHNLYRPMRILSAFWQVMQMAAKTAKADLVLVDIGPNLGAINRSVLLATDYVIIPLGADLFSLQGLSNLGPTLRQWKNLWQKRLDNWNSSREKAEYPDFDLPAGRMQPLGYLCQQHSVRLDRPAQAYDKWVQRIPAVYREAILGEPPVPDMRQQDDPYCLATIKHYRSLIPMAQERRKPIFKLTSADGAIGSHAGAVLDAKKDFQKLADRIMRQMTLQDPSEA</sequence>
<dbReference type="HOGENOM" id="CLU_037612_2_0_4"/>